<dbReference type="AlphaFoldDB" id="A0A369JLN9"/>
<dbReference type="Gene3D" id="3.30.40.10">
    <property type="entry name" value="Zinc/RING finger domain, C3HC4 (zinc finger)"/>
    <property type="match status" value="1"/>
</dbReference>
<feature type="region of interest" description="Disordered" evidence="6">
    <location>
        <begin position="233"/>
        <end position="309"/>
    </location>
</feature>
<evidence type="ECO:0000313" key="8">
    <source>
        <dbReference type="EMBL" id="RDB22758.1"/>
    </source>
</evidence>
<evidence type="ECO:0000256" key="2">
    <source>
        <dbReference type="ARBA" id="ARBA00022771"/>
    </source>
</evidence>
<dbReference type="InterPro" id="IPR017907">
    <property type="entry name" value="Znf_RING_CS"/>
</dbReference>
<feature type="compositionally biased region" description="Basic residues" evidence="6">
    <location>
        <begin position="8"/>
        <end position="17"/>
    </location>
</feature>
<dbReference type="InterPro" id="IPR001841">
    <property type="entry name" value="Znf_RING"/>
</dbReference>
<evidence type="ECO:0000256" key="6">
    <source>
        <dbReference type="SAM" id="MobiDB-lite"/>
    </source>
</evidence>
<feature type="region of interest" description="Disordered" evidence="6">
    <location>
        <begin position="1"/>
        <end position="29"/>
    </location>
</feature>
<evidence type="ECO:0000259" key="7">
    <source>
        <dbReference type="PROSITE" id="PS50089"/>
    </source>
</evidence>
<feature type="compositionally biased region" description="Acidic residues" evidence="6">
    <location>
        <begin position="257"/>
        <end position="269"/>
    </location>
</feature>
<organism evidence="8 9">
    <name type="scientific">Hypsizygus marmoreus</name>
    <name type="common">White beech mushroom</name>
    <name type="synonym">Agaricus marmoreus</name>
    <dbReference type="NCBI Taxonomy" id="39966"/>
    <lineage>
        <taxon>Eukaryota</taxon>
        <taxon>Fungi</taxon>
        <taxon>Dikarya</taxon>
        <taxon>Basidiomycota</taxon>
        <taxon>Agaricomycotina</taxon>
        <taxon>Agaricomycetes</taxon>
        <taxon>Agaricomycetidae</taxon>
        <taxon>Agaricales</taxon>
        <taxon>Tricholomatineae</taxon>
        <taxon>Lyophyllaceae</taxon>
        <taxon>Hypsizygus</taxon>
    </lineage>
</organism>
<evidence type="ECO:0000256" key="3">
    <source>
        <dbReference type="ARBA" id="ARBA00022833"/>
    </source>
</evidence>
<keyword evidence="2 4" id="KW-0863">Zinc-finger</keyword>
<dbReference type="STRING" id="39966.A0A369JLN9"/>
<keyword evidence="9" id="KW-1185">Reference proteome</keyword>
<reference evidence="8" key="1">
    <citation type="submission" date="2018-04" db="EMBL/GenBank/DDBJ databases">
        <title>Whole genome sequencing of Hypsizygus marmoreus.</title>
        <authorList>
            <person name="Choi I.-G."/>
            <person name="Min B."/>
            <person name="Kim J.-G."/>
            <person name="Kim S."/>
            <person name="Oh Y.-L."/>
            <person name="Kong W.-S."/>
            <person name="Park H."/>
            <person name="Jeong J."/>
            <person name="Song E.-S."/>
        </authorList>
    </citation>
    <scope>NUCLEOTIDE SEQUENCE [LARGE SCALE GENOMIC DNA]</scope>
    <source>
        <strain evidence="8">51987-8</strain>
    </source>
</reference>
<accession>A0A369JLN9</accession>
<dbReference type="InParanoid" id="A0A369JLN9"/>
<dbReference type="PROSITE" id="PS50089">
    <property type="entry name" value="ZF_RING_2"/>
    <property type="match status" value="1"/>
</dbReference>
<evidence type="ECO:0000256" key="4">
    <source>
        <dbReference type="PROSITE-ProRule" id="PRU00175"/>
    </source>
</evidence>
<evidence type="ECO:0000256" key="5">
    <source>
        <dbReference type="SAM" id="Coils"/>
    </source>
</evidence>
<keyword evidence="1" id="KW-0479">Metal-binding</keyword>
<keyword evidence="3" id="KW-0862">Zinc</keyword>
<protein>
    <recommendedName>
        <fullName evidence="7">RING-type domain-containing protein</fullName>
    </recommendedName>
</protein>
<dbReference type="EMBL" id="LUEZ02000049">
    <property type="protein sequence ID" value="RDB22758.1"/>
    <property type="molecule type" value="Genomic_DNA"/>
</dbReference>
<dbReference type="SUPFAM" id="SSF57850">
    <property type="entry name" value="RING/U-box"/>
    <property type="match status" value="1"/>
</dbReference>
<dbReference type="PROSITE" id="PS00518">
    <property type="entry name" value="ZF_RING_1"/>
    <property type="match status" value="1"/>
</dbReference>
<name>A0A369JLN9_HYPMA</name>
<sequence length="309" mass="35361">MVATRTRSQAKKASAKGKGKDDSDTEMEDMNRMDHLENLMEGALTEIRQMKRRITTLLEQNTALEQEVERLSNMSHVSRASEARIKSLEERHKKDNKRIRALQNKELDQEAQALADDTVRPDQGDEFHAMRKALRKFSDLMSVTTVESREKLECPICCEELEMEKFSCSVCEHFICNDCLPRLLEHSGSTVPCPTCRKPCDADTFGQLQYTESERWDALLDIAKEWELSGSHARPESVDLVSEMSEDENARSASEPFDNDNEASDEMEAMSEAPVTPPPRTQRTSYSDSSRKEKQALLARLARERKRKR</sequence>
<dbReference type="OrthoDB" id="1923159at2759"/>
<comment type="caution">
    <text evidence="8">The sequence shown here is derived from an EMBL/GenBank/DDBJ whole genome shotgun (WGS) entry which is preliminary data.</text>
</comment>
<feature type="coiled-coil region" evidence="5">
    <location>
        <begin position="33"/>
        <end position="105"/>
    </location>
</feature>
<gene>
    <name evidence="8" type="ORF">Hypma_010027</name>
</gene>
<proteinExistence type="predicted"/>
<keyword evidence="5" id="KW-0175">Coiled coil</keyword>
<dbReference type="GO" id="GO:0008270">
    <property type="term" value="F:zinc ion binding"/>
    <property type="evidence" value="ECO:0007669"/>
    <property type="project" value="UniProtKB-KW"/>
</dbReference>
<evidence type="ECO:0000313" key="9">
    <source>
        <dbReference type="Proteomes" id="UP000076154"/>
    </source>
</evidence>
<evidence type="ECO:0000256" key="1">
    <source>
        <dbReference type="ARBA" id="ARBA00022723"/>
    </source>
</evidence>
<dbReference type="InterPro" id="IPR013083">
    <property type="entry name" value="Znf_RING/FYVE/PHD"/>
</dbReference>
<feature type="domain" description="RING-type" evidence="7">
    <location>
        <begin position="154"/>
        <end position="197"/>
    </location>
</feature>
<dbReference type="Proteomes" id="UP000076154">
    <property type="component" value="Unassembled WGS sequence"/>
</dbReference>